<comment type="similarity">
    <text evidence="1">Belongs to the glycosyltransferase 32 family.</text>
</comment>
<feature type="transmembrane region" description="Helical" evidence="2">
    <location>
        <begin position="60"/>
        <end position="77"/>
    </location>
</feature>
<accession>A0A316UK79</accession>
<keyword evidence="2" id="KW-1133">Transmembrane helix</keyword>
<dbReference type="EMBL" id="KZ819681">
    <property type="protein sequence ID" value="PWN24373.1"/>
    <property type="molecule type" value="Genomic_DNA"/>
</dbReference>
<dbReference type="Pfam" id="PF04488">
    <property type="entry name" value="Gly_transf_sug"/>
    <property type="match status" value="1"/>
</dbReference>
<dbReference type="InterPro" id="IPR029044">
    <property type="entry name" value="Nucleotide-diphossugar_trans"/>
</dbReference>
<name>A0A316UK79_9BASI</name>
<gene>
    <name evidence="3" type="ORF">BDZ90DRAFT_228849</name>
</gene>
<organism evidence="3 4">
    <name type="scientific">Jaminaea rosea</name>
    <dbReference type="NCBI Taxonomy" id="1569628"/>
    <lineage>
        <taxon>Eukaryota</taxon>
        <taxon>Fungi</taxon>
        <taxon>Dikarya</taxon>
        <taxon>Basidiomycota</taxon>
        <taxon>Ustilaginomycotina</taxon>
        <taxon>Exobasidiomycetes</taxon>
        <taxon>Microstromatales</taxon>
        <taxon>Microstromatales incertae sedis</taxon>
        <taxon>Jaminaea</taxon>
    </lineage>
</organism>
<dbReference type="RefSeq" id="XP_025358985.1">
    <property type="nucleotide sequence ID" value="XM_025504844.1"/>
</dbReference>
<reference evidence="3 4" key="1">
    <citation type="journal article" date="2018" name="Mol. Biol. Evol.">
        <title>Broad Genomic Sampling Reveals a Smut Pathogenic Ancestry of the Fungal Clade Ustilaginomycotina.</title>
        <authorList>
            <person name="Kijpornyongpan T."/>
            <person name="Mondo S.J."/>
            <person name="Barry K."/>
            <person name="Sandor L."/>
            <person name="Lee J."/>
            <person name="Lipzen A."/>
            <person name="Pangilinan J."/>
            <person name="LaButti K."/>
            <person name="Hainaut M."/>
            <person name="Henrissat B."/>
            <person name="Grigoriev I.V."/>
            <person name="Spatafora J.W."/>
            <person name="Aime M.C."/>
        </authorList>
    </citation>
    <scope>NUCLEOTIDE SEQUENCE [LARGE SCALE GENOMIC DNA]</scope>
    <source>
        <strain evidence="3 4">MCA 5214</strain>
    </source>
</reference>
<evidence type="ECO:0000256" key="2">
    <source>
        <dbReference type="SAM" id="Phobius"/>
    </source>
</evidence>
<dbReference type="Gene3D" id="3.90.550.20">
    <property type="match status" value="1"/>
</dbReference>
<keyword evidence="4" id="KW-1185">Reference proteome</keyword>
<dbReference type="GeneID" id="37026667"/>
<sequence length="458" mass="53157">MSPKDLDIERAALKGHPGRMGSADDYDEKDAFNGRRYAEPSFYSSMQRVMSRSRKRSRTILALVAISVATLFFLFSSRAPLADEFRDANIAEWSPPMPWKQDVVDRRPGGWRSRWSSSSWFGPPRYDASSEIPNIVHFVRQINRDENYVPQAPFRVEFRHLMSYFSSSFYLKPERIYFWTDTPQEMLDDARLNGDAFTRALFRIPNIEFMPATFPNVTSSGVKIDQYAHRSDFVRTVVMARMGGVYLDDDAWVLRDLTPLRRSGFDNVFSLDDGARIAQAAFLSRPLNPLMLAFARLQDVVFNGDWLRASNDLVTALMVHYSRAEGSKSALTLEKDAFFPGYWIGDALNMYYEVHDDDPNFREPETPQRGQDITTTFQYDFDWGWRRDWRRTWIVHGFSNELRARKAYHLFKEFQNFTPAYVLSRRANIARALFPALKEMLDTGLLQLDQHDLVASQP</sequence>
<protein>
    <recommendedName>
        <fullName evidence="5">Glycosyltransferase family 32 protein</fullName>
    </recommendedName>
</protein>
<evidence type="ECO:0000256" key="1">
    <source>
        <dbReference type="ARBA" id="ARBA00009003"/>
    </source>
</evidence>
<keyword evidence="2" id="KW-0472">Membrane</keyword>
<dbReference type="PANTHER" id="PTHR46830:SF2">
    <property type="entry name" value="ALPHA-1,4-N-ACETYLGLUCOSAMINYLTRANSFERASE"/>
    <property type="match status" value="1"/>
</dbReference>
<dbReference type="STRING" id="1569628.A0A316UK79"/>
<dbReference type="AlphaFoldDB" id="A0A316UK79"/>
<evidence type="ECO:0000313" key="4">
    <source>
        <dbReference type="Proteomes" id="UP000245884"/>
    </source>
</evidence>
<dbReference type="Proteomes" id="UP000245884">
    <property type="component" value="Unassembled WGS sequence"/>
</dbReference>
<evidence type="ECO:0000313" key="3">
    <source>
        <dbReference type="EMBL" id="PWN24373.1"/>
    </source>
</evidence>
<evidence type="ECO:0008006" key="5">
    <source>
        <dbReference type="Google" id="ProtNLM"/>
    </source>
</evidence>
<dbReference type="PANTHER" id="PTHR46830">
    <property type="entry name" value="TRANSFERASE, PUTATIVE-RELATED"/>
    <property type="match status" value="1"/>
</dbReference>
<proteinExistence type="inferred from homology"/>
<dbReference type="OrthoDB" id="409543at2759"/>
<keyword evidence="2" id="KW-0812">Transmembrane</keyword>
<dbReference type="SUPFAM" id="SSF53448">
    <property type="entry name" value="Nucleotide-diphospho-sugar transferases"/>
    <property type="match status" value="1"/>
</dbReference>
<dbReference type="InterPro" id="IPR007577">
    <property type="entry name" value="GlycoTrfase_DXD_sugar-bd_CS"/>
</dbReference>